<dbReference type="GeneID" id="41964127"/>
<dbReference type="AlphaFoldDB" id="A0A6P8ATI3"/>
<reference evidence="4" key="3">
    <citation type="submission" date="2025-08" db="UniProtKB">
        <authorList>
            <consortium name="RefSeq"/>
        </authorList>
    </citation>
    <scope>IDENTIFICATION</scope>
    <source>
        <strain evidence="4">NI907</strain>
    </source>
</reference>
<sequence>MLSKLLIPFLVAGVLAAPVPTGEYPVNYVHKGANDKEIYYVGPPEGEDNHRKLSTVKEGGFNANNVQPTPSWQGYATGNRDVLLKKPTRGEIIQTANANGFYVGRPQEWEAPATTATNPKRKSSEE</sequence>
<gene>
    <name evidence="4" type="ORF">PgNI_09232</name>
</gene>
<feature type="signal peptide" evidence="2">
    <location>
        <begin position="1"/>
        <end position="16"/>
    </location>
</feature>
<keyword evidence="2" id="KW-0732">Signal</keyword>
<name>A0A6P8ATI3_PYRGI</name>
<proteinExistence type="predicted"/>
<dbReference type="Proteomes" id="UP000515153">
    <property type="component" value="Unplaced"/>
</dbReference>
<organism evidence="3 4">
    <name type="scientific">Pyricularia grisea</name>
    <name type="common">Crabgrass-specific blast fungus</name>
    <name type="synonym">Magnaporthe grisea</name>
    <dbReference type="NCBI Taxonomy" id="148305"/>
    <lineage>
        <taxon>Eukaryota</taxon>
        <taxon>Fungi</taxon>
        <taxon>Dikarya</taxon>
        <taxon>Ascomycota</taxon>
        <taxon>Pezizomycotina</taxon>
        <taxon>Sordariomycetes</taxon>
        <taxon>Sordariomycetidae</taxon>
        <taxon>Magnaporthales</taxon>
        <taxon>Pyriculariaceae</taxon>
        <taxon>Pyricularia</taxon>
    </lineage>
</organism>
<reference evidence="4" key="2">
    <citation type="submission" date="2019-10" db="EMBL/GenBank/DDBJ databases">
        <authorList>
            <consortium name="NCBI Genome Project"/>
        </authorList>
    </citation>
    <scope>NUCLEOTIDE SEQUENCE</scope>
    <source>
        <strain evidence="4">NI907</strain>
    </source>
</reference>
<dbReference type="RefSeq" id="XP_030978223.1">
    <property type="nucleotide sequence ID" value="XM_031129219.1"/>
</dbReference>
<reference evidence="4" key="1">
    <citation type="journal article" date="2019" name="Mol. Biol. Evol.">
        <title>Blast fungal genomes show frequent chromosomal changes, gene gains and losses, and effector gene turnover.</title>
        <authorList>
            <person name="Gomez Luciano L.B."/>
            <person name="Jason Tsai I."/>
            <person name="Chuma I."/>
            <person name="Tosa Y."/>
            <person name="Chen Y.H."/>
            <person name="Li J.Y."/>
            <person name="Li M.Y."/>
            <person name="Jade Lu M.Y."/>
            <person name="Nakayashiki H."/>
            <person name="Li W.H."/>
        </authorList>
    </citation>
    <scope>NUCLEOTIDE SEQUENCE</scope>
    <source>
        <strain evidence="4">NI907</strain>
    </source>
</reference>
<keyword evidence="3" id="KW-1185">Reference proteome</keyword>
<evidence type="ECO:0000256" key="1">
    <source>
        <dbReference type="SAM" id="MobiDB-lite"/>
    </source>
</evidence>
<feature type="region of interest" description="Disordered" evidence="1">
    <location>
        <begin position="104"/>
        <end position="126"/>
    </location>
</feature>
<evidence type="ECO:0000256" key="2">
    <source>
        <dbReference type="SAM" id="SignalP"/>
    </source>
</evidence>
<feature type="chain" id="PRO_5027605105" evidence="2">
    <location>
        <begin position="17"/>
        <end position="126"/>
    </location>
</feature>
<accession>A0A6P8ATI3</accession>
<dbReference type="KEGG" id="pgri:PgNI_09232"/>
<evidence type="ECO:0000313" key="4">
    <source>
        <dbReference type="RefSeq" id="XP_030978223.1"/>
    </source>
</evidence>
<protein>
    <submittedName>
        <fullName evidence="4">Uncharacterized protein</fullName>
    </submittedName>
</protein>
<evidence type="ECO:0000313" key="3">
    <source>
        <dbReference type="Proteomes" id="UP000515153"/>
    </source>
</evidence>